<feature type="transmembrane region" description="Helical" evidence="7">
    <location>
        <begin position="219"/>
        <end position="245"/>
    </location>
</feature>
<accession>A0ABT8E307</accession>
<dbReference type="InterPro" id="IPR035906">
    <property type="entry name" value="MetI-like_sf"/>
</dbReference>
<organism evidence="8 9">
    <name type="scientific">Fictibacillus terranigra</name>
    <dbReference type="NCBI Taxonomy" id="3058424"/>
    <lineage>
        <taxon>Bacteria</taxon>
        <taxon>Bacillati</taxon>
        <taxon>Bacillota</taxon>
        <taxon>Bacilli</taxon>
        <taxon>Bacillales</taxon>
        <taxon>Fictibacillaceae</taxon>
        <taxon>Fictibacillus</taxon>
    </lineage>
</organism>
<evidence type="ECO:0008006" key="10">
    <source>
        <dbReference type="Google" id="ProtNLM"/>
    </source>
</evidence>
<comment type="caution">
    <text evidence="8">The sequence shown here is derived from an EMBL/GenBank/DDBJ whole genome shotgun (WGS) entry which is preliminary data.</text>
</comment>
<evidence type="ECO:0000256" key="6">
    <source>
        <dbReference type="ARBA" id="ARBA00023136"/>
    </source>
</evidence>
<dbReference type="PANTHER" id="PTHR30465:SF44">
    <property type="entry name" value="ABC-TYPE DIPEPTIDE_OLIGOPEPTIDE TRANSPORT SYSTEM, PERMEASE COMPONENT"/>
    <property type="match status" value="1"/>
</dbReference>
<reference evidence="8" key="1">
    <citation type="submission" date="2023-06" db="EMBL/GenBank/DDBJ databases">
        <title>Draft Genome Sequences of Representative Paenibacillus Polymyxa, Bacillus cereus, Fictibacillus sp., and Brevibacillus agri Strains Isolated from Amazonian Dark Earth.</title>
        <authorList>
            <person name="Pellegrinetti T.A."/>
            <person name="Cunha I.C.M."/>
            <person name="Chaves M.G."/>
            <person name="Freitas A.S."/>
            <person name="Silva A.V.R."/>
            <person name="Tsai S.M."/>
            <person name="Mendes L.W."/>
        </authorList>
    </citation>
    <scope>NUCLEOTIDE SEQUENCE</scope>
    <source>
        <strain evidence="8">CENA-BCM004</strain>
    </source>
</reference>
<evidence type="ECO:0000256" key="1">
    <source>
        <dbReference type="ARBA" id="ARBA00004651"/>
    </source>
</evidence>
<keyword evidence="3" id="KW-1003">Cell membrane</keyword>
<proteinExistence type="predicted"/>
<keyword evidence="9" id="KW-1185">Reference proteome</keyword>
<evidence type="ECO:0000313" key="8">
    <source>
        <dbReference type="EMBL" id="MDN4072282.1"/>
    </source>
</evidence>
<sequence>MAILRKMLIQFLLTVVSIVLISGLPDLFLTKNVSSYWEKIKDVSVSLLHPGHLQYIPFKQPRPLFPDFLDPYFYSITILLTAFLLAFFLAQVLAWMTMTLPERVRAVIKNLLTLLESLPDLLVFALVQMFIVFFYKQTSILLSDVASLGEQRIYVIPIMCLMILPFIYFYKMMVLLSEEESKKPYFEFSRAKGLRRTYVLLFHVTRNTYETLFHFSKTVLWFMISNLLLVEWIFNIDGITYYLYSDFRAEIMAVILVFLAIPFFVFFGFLEFLLSIRLRREAGA</sequence>
<dbReference type="Gene3D" id="1.10.3720.10">
    <property type="entry name" value="MetI-like"/>
    <property type="match status" value="1"/>
</dbReference>
<evidence type="ECO:0000256" key="5">
    <source>
        <dbReference type="ARBA" id="ARBA00022989"/>
    </source>
</evidence>
<keyword evidence="6 7" id="KW-0472">Membrane</keyword>
<dbReference type="Proteomes" id="UP001168694">
    <property type="component" value="Unassembled WGS sequence"/>
</dbReference>
<name>A0ABT8E307_9BACL</name>
<feature type="transmembrane region" description="Helical" evidence="7">
    <location>
        <begin position="251"/>
        <end position="274"/>
    </location>
</feature>
<feature type="transmembrane region" description="Helical" evidence="7">
    <location>
        <begin position="117"/>
        <end position="135"/>
    </location>
</feature>
<keyword evidence="2" id="KW-0813">Transport</keyword>
<dbReference type="RefSeq" id="WP_290398405.1">
    <property type="nucleotide sequence ID" value="NZ_JAUHLN010000001.1"/>
</dbReference>
<protein>
    <recommendedName>
        <fullName evidence="10">Peptide/nickel transport system permease protein</fullName>
    </recommendedName>
</protein>
<evidence type="ECO:0000256" key="3">
    <source>
        <dbReference type="ARBA" id="ARBA00022475"/>
    </source>
</evidence>
<feature type="transmembrane region" description="Helical" evidence="7">
    <location>
        <begin position="155"/>
        <end position="176"/>
    </location>
</feature>
<evidence type="ECO:0000256" key="2">
    <source>
        <dbReference type="ARBA" id="ARBA00022448"/>
    </source>
</evidence>
<evidence type="ECO:0000256" key="4">
    <source>
        <dbReference type="ARBA" id="ARBA00022692"/>
    </source>
</evidence>
<keyword evidence="4 7" id="KW-0812">Transmembrane</keyword>
<feature type="transmembrane region" description="Helical" evidence="7">
    <location>
        <begin position="72"/>
        <end position="96"/>
    </location>
</feature>
<comment type="subcellular location">
    <subcellularLocation>
        <location evidence="1">Cell membrane</location>
        <topology evidence="1">Multi-pass membrane protein</topology>
    </subcellularLocation>
</comment>
<evidence type="ECO:0000313" key="9">
    <source>
        <dbReference type="Proteomes" id="UP001168694"/>
    </source>
</evidence>
<gene>
    <name evidence="8" type="ORF">QYF49_04465</name>
</gene>
<dbReference type="EMBL" id="JAUHLN010000001">
    <property type="protein sequence ID" value="MDN4072282.1"/>
    <property type="molecule type" value="Genomic_DNA"/>
</dbReference>
<dbReference type="SUPFAM" id="SSF161098">
    <property type="entry name" value="MetI-like"/>
    <property type="match status" value="1"/>
</dbReference>
<evidence type="ECO:0000256" key="7">
    <source>
        <dbReference type="SAM" id="Phobius"/>
    </source>
</evidence>
<dbReference type="PANTHER" id="PTHR30465">
    <property type="entry name" value="INNER MEMBRANE ABC TRANSPORTER"/>
    <property type="match status" value="1"/>
</dbReference>
<keyword evidence="5 7" id="KW-1133">Transmembrane helix</keyword>